<keyword evidence="4" id="KW-1185">Reference proteome</keyword>
<name>A0ABT9EAQ9_9PROT</name>
<protein>
    <submittedName>
        <fullName evidence="3">IS5 family transposase</fullName>
    </submittedName>
</protein>
<evidence type="ECO:0000259" key="1">
    <source>
        <dbReference type="Pfam" id="PF01609"/>
    </source>
</evidence>
<dbReference type="NCBIfam" id="NF033580">
    <property type="entry name" value="transpos_IS5_3"/>
    <property type="match status" value="1"/>
</dbReference>
<evidence type="ECO:0000313" key="3">
    <source>
        <dbReference type="EMBL" id="MDO9713217.1"/>
    </source>
</evidence>
<dbReference type="EMBL" id="JAUTWS010000076">
    <property type="protein sequence ID" value="MDO9713217.1"/>
    <property type="molecule type" value="Genomic_DNA"/>
</dbReference>
<dbReference type="RefSeq" id="WP_305108077.1">
    <property type="nucleotide sequence ID" value="NZ_JAUTWS010000076.1"/>
</dbReference>
<dbReference type="Pfam" id="PF01609">
    <property type="entry name" value="DDE_Tnp_1"/>
    <property type="match status" value="1"/>
</dbReference>
<feature type="domain" description="Insertion element IS402-like" evidence="2">
    <location>
        <begin position="19"/>
        <end position="93"/>
    </location>
</feature>
<comment type="caution">
    <text evidence="3">The sequence shown here is derived from an EMBL/GenBank/DDBJ whole genome shotgun (WGS) entry which is preliminary data.</text>
</comment>
<dbReference type="InterPro" id="IPR002559">
    <property type="entry name" value="Transposase_11"/>
</dbReference>
<dbReference type="PANTHER" id="PTHR30007:SF0">
    <property type="entry name" value="TRANSPOSASE"/>
    <property type="match status" value="1"/>
</dbReference>
<dbReference type="PANTHER" id="PTHR30007">
    <property type="entry name" value="PHP DOMAIN PROTEIN"/>
    <property type="match status" value="1"/>
</dbReference>
<organism evidence="3 4">
    <name type="scientific">Paracraurococcus lichenis</name>
    <dbReference type="NCBI Taxonomy" id="3064888"/>
    <lineage>
        <taxon>Bacteria</taxon>
        <taxon>Pseudomonadati</taxon>
        <taxon>Pseudomonadota</taxon>
        <taxon>Alphaproteobacteria</taxon>
        <taxon>Acetobacterales</taxon>
        <taxon>Roseomonadaceae</taxon>
        <taxon>Paracraurococcus</taxon>
    </lineage>
</organism>
<dbReference type="InterPro" id="IPR025161">
    <property type="entry name" value="IS402-like_dom"/>
</dbReference>
<dbReference type="Pfam" id="PF13340">
    <property type="entry name" value="DUF4096"/>
    <property type="match status" value="1"/>
</dbReference>
<gene>
    <name evidence="3" type="ORF">Q7A36_33120</name>
</gene>
<feature type="domain" description="Transposase IS4-like" evidence="1">
    <location>
        <begin position="111"/>
        <end position="264"/>
    </location>
</feature>
<proteinExistence type="predicted"/>
<dbReference type="Proteomes" id="UP001243009">
    <property type="component" value="Unassembled WGS sequence"/>
</dbReference>
<evidence type="ECO:0000259" key="2">
    <source>
        <dbReference type="Pfam" id="PF13340"/>
    </source>
</evidence>
<accession>A0ABT9EAQ9</accession>
<sequence>MWTPADRQLVGDFGSGQALTDDQFRLLEPLIPPAKPGGRPRSTDMRNLLDGLFYLVRTGCQWRHLPPPPAFPPWQTVYGYMRAFLADGVWESIRHHFVVMLREGAGREASPTAAIVDTQSVKTTESGGPRGWDAAKRVKGRKRQVAVDTDGLLLGILVHADDIQDADSLGDLLKRLKPLYAWLRVVFADSAYNRLAALLACFLVSLVLIIVRRVAGTTGFVVQPHRWVVERSLGWFGRWRRLSKDYEALPEVSEAMVTLAAIRLMLHRLCHPNRRRIPAP</sequence>
<evidence type="ECO:0000313" key="4">
    <source>
        <dbReference type="Proteomes" id="UP001243009"/>
    </source>
</evidence>
<reference evidence="3 4" key="1">
    <citation type="submission" date="2023-08" db="EMBL/GenBank/DDBJ databases">
        <title>The draft genome sequence of Paracraurococcus sp. LOR1-02.</title>
        <authorList>
            <person name="Kingkaew E."/>
            <person name="Tanasupawat S."/>
        </authorList>
    </citation>
    <scope>NUCLEOTIDE SEQUENCE [LARGE SCALE GENOMIC DNA]</scope>
    <source>
        <strain evidence="3 4">LOR1-02</strain>
    </source>
</reference>